<name>A0A9N6WWJ2_9VIRU</name>
<proteinExistence type="predicted"/>
<sequence>MSKNIFSEVYEVLKEATELDKKNEVSDRVKEIIRYADKNLKPSKDLPIGRSGMTEVASFKEKRPPLDKRDGSYIIFEIKAYVNISSNLKDITISVRSSSTYDTGIRKEWSNLFESKNYGKSWRNNGRPMPK</sequence>
<evidence type="ECO:0000313" key="1">
    <source>
        <dbReference type="EMBL" id="CAI3971071.1"/>
    </source>
</evidence>
<accession>A0A9N6WWJ2</accession>
<protein>
    <submittedName>
        <fullName evidence="1">Uncharacterized protein</fullName>
    </submittedName>
</protein>
<reference evidence="1" key="1">
    <citation type="submission" date="2022-10" db="EMBL/GenBank/DDBJ databases">
        <authorList>
            <person name="Meaden S."/>
        </authorList>
    </citation>
    <scope>NUCLEOTIDE SEQUENCE</scope>
</reference>
<gene>
    <name evidence="1" type="ORF">ORM20_00017</name>
</gene>
<organism evidence="1">
    <name type="scientific">Ochrobactrum phage ORM_20</name>
    <dbReference type="NCBI Taxonomy" id="2985243"/>
    <lineage>
        <taxon>Viruses</taxon>
    </lineage>
</organism>
<dbReference type="EMBL" id="OX359470">
    <property type="protein sequence ID" value="CAI3971071.1"/>
    <property type="molecule type" value="Genomic_DNA"/>
</dbReference>